<gene>
    <name evidence="2" type="ORF">E2C01_065761</name>
</gene>
<feature type="compositionally biased region" description="Basic residues" evidence="1">
    <location>
        <begin position="27"/>
        <end position="40"/>
    </location>
</feature>
<accession>A0A5B7HMY6</accession>
<dbReference type="EMBL" id="VSRR010032958">
    <property type="protein sequence ID" value="MPC71483.1"/>
    <property type="molecule type" value="Genomic_DNA"/>
</dbReference>
<protein>
    <submittedName>
        <fullName evidence="2">Uncharacterized protein</fullName>
    </submittedName>
</protein>
<evidence type="ECO:0000313" key="2">
    <source>
        <dbReference type="EMBL" id="MPC71483.1"/>
    </source>
</evidence>
<proteinExistence type="predicted"/>
<keyword evidence="3" id="KW-1185">Reference proteome</keyword>
<evidence type="ECO:0000313" key="3">
    <source>
        <dbReference type="Proteomes" id="UP000324222"/>
    </source>
</evidence>
<organism evidence="2 3">
    <name type="scientific">Portunus trituberculatus</name>
    <name type="common">Swimming crab</name>
    <name type="synonym">Neptunus trituberculatus</name>
    <dbReference type="NCBI Taxonomy" id="210409"/>
    <lineage>
        <taxon>Eukaryota</taxon>
        <taxon>Metazoa</taxon>
        <taxon>Ecdysozoa</taxon>
        <taxon>Arthropoda</taxon>
        <taxon>Crustacea</taxon>
        <taxon>Multicrustacea</taxon>
        <taxon>Malacostraca</taxon>
        <taxon>Eumalacostraca</taxon>
        <taxon>Eucarida</taxon>
        <taxon>Decapoda</taxon>
        <taxon>Pleocyemata</taxon>
        <taxon>Brachyura</taxon>
        <taxon>Eubrachyura</taxon>
        <taxon>Portunoidea</taxon>
        <taxon>Portunidae</taxon>
        <taxon>Portuninae</taxon>
        <taxon>Portunus</taxon>
    </lineage>
</organism>
<evidence type="ECO:0000256" key="1">
    <source>
        <dbReference type="SAM" id="MobiDB-lite"/>
    </source>
</evidence>
<name>A0A5B7HMY6_PORTR</name>
<dbReference type="Proteomes" id="UP000324222">
    <property type="component" value="Unassembled WGS sequence"/>
</dbReference>
<sequence length="123" mass="13261">MGVVVVVVKEEEEEGRPPVLPSPLHSSHYKPLRRHLHHPPHSNSPALPPFLLTSLPATVTPPPSAESQSSSRLPNLSQRSLICSSQLHYGSPLHNAHFLPASPLNLSLAAAGSLKLPLCYLSH</sequence>
<feature type="region of interest" description="Disordered" evidence="1">
    <location>
        <begin position="9"/>
        <end position="75"/>
    </location>
</feature>
<dbReference type="AlphaFoldDB" id="A0A5B7HMY6"/>
<comment type="caution">
    <text evidence="2">The sequence shown here is derived from an EMBL/GenBank/DDBJ whole genome shotgun (WGS) entry which is preliminary data.</text>
</comment>
<feature type="compositionally biased region" description="Polar residues" evidence="1">
    <location>
        <begin position="65"/>
        <end position="75"/>
    </location>
</feature>
<reference evidence="2 3" key="1">
    <citation type="submission" date="2019-05" db="EMBL/GenBank/DDBJ databases">
        <title>Another draft genome of Portunus trituberculatus and its Hox gene families provides insights of decapod evolution.</title>
        <authorList>
            <person name="Jeong J.-H."/>
            <person name="Song I."/>
            <person name="Kim S."/>
            <person name="Choi T."/>
            <person name="Kim D."/>
            <person name="Ryu S."/>
            <person name="Kim W."/>
        </authorList>
    </citation>
    <scope>NUCLEOTIDE SEQUENCE [LARGE SCALE GENOMIC DNA]</scope>
    <source>
        <tissue evidence="2">Muscle</tissue>
    </source>
</reference>